<dbReference type="Proteomes" id="UP000092460">
    <property type="component" value="Unassembled WGS sequence"/>
</dbReference>
<evidence type="ECO:0000313" key="2">
    <source>
        <dbReference type="Proteomes" id="UP000092460"/>
    </source>
</evidence>
<dbReference type="EMBL" id="JXJN01012213">
    <property type="status" value="NOT_ANNOTATED_CDS"/>
    <property type="molecule type" value="Genomic_DNA"/>
</dbReference>
<name>A0A1B0BD00_9MUSC</name>
<proteinExistence type="predicted"/>
<dbReference type="EnsemblMetazoa" id="GPPI026128-RA">
    <property type="protein sequence ID" value="GPPI026128-PA"/>
    <property type="gene ID" value="GPPI026128"/>
</dbReference>
<sequence>MLLAVQTKVIQNRFRCNASDCNLNYLPLAATSVCTEDFNNSVGWQAHTHNFKENCKFKNKNKREFSSQQLRSVFLSIYLPLYHQSKKPERENISSESVRCYRRVGKLKDKTRVNENKQINLLDSFFTLSSANARPFLCCVLMKNLQDPTVKPLHTSASGLLCIYNKRFDIVNHIEMTYMLGGGGEHSRSKMLLGTYLLLSVHFQ</sequence>
<dbReference type="EMBL" id="JXJN01012214">
    <property type="status" value="NOT_ANNOTATED_CDS"/>
    <property type="molecule type" value="Genomic_DNA"/>
</dbReference>
<organism evidence="1 2">
    <name type="scientific">Glossina palpalis gambiensis</name>
    <dbReference type="NCBI Taxonomy" id="67801"/>
    <lineage>
        <taxon>Eukaryota</taxon>
        <taxon>Metazoa</taxon>
        <taxon>Ecdysozoa</taxon>
        <taxon>Arthropoda</taxon>
        <taxon>Hexapoda</taxon>
        <taxon>Insecta</taxon>
        <taxon>Pterygota</taxon>
        <taxon>Neoptera</taxon>
        <taxon>Endopterygota</taxon>
        <taxon>Diptera</taxon>
        <taxon>Brachycera</taxon>
        <taxon>Muscomorpha</taxon>
        <taxon>Hippoboscoidea</taxon>
        <taxon>Glossinidae</taxon>
        <taxon>Glossina</taxon>
    </lineage>
</organism>
<reference evidence="1" key="2">
    <citation type="submission" date="2020-05" db="UniProtKB">
        <authorList>
            <consortium name="EnsemblMetazoa"/>
        </authorList>
    </citation>
    <scope>IDENTIFICATION</scope>
    <source>
        <strain evidence="1">IAEA</strain>
    </source>
</reference>
<reference evidence="2" key="1">
    <citation type="submission" date="2015-01" db="EMBL/GenBank/DDBJ databases">
        <authorList>
            <person name="Aksoy S."/>
            <person name="Warren W."/>
            <person name="Wilson R.K."/>
        </authorList>
    </citation>
    <scope>NUCLEOTIDE SEQUENCE [LARGE SCALE GENOMIC DNA]</scope>
    <source>
        <strain evidence="2">IAEA</strain>
    </source>
</reference>
<accession>A0A1B0BD00</accession>
<keyword evidence="2" id="KW-1185">Reference proteome</keyword>
<dbReference type="AlphaFoldDB" id="A0A1B0BD00"/>
<dbReference type="VEuPathDB" id="VectorBase:GPPI026128"/>
<protein>
    <submittedName>
        <fullName evidence="1">Uncharacterized protein</fullName>
    </submittedName>
</protein>
<evidence type="ECO:0000313" key="1">
    <source>
        <dbReference type="EnsemblMetazoa" id="GPPI026128-PA"/>
    </source>
</evidence>